<accession>A0A5K7Z7A2</accession>
<dbReference type="PANTHER" id="PTHR30015:SF7">
    <property type="entry name" value="TYPE IV METHYL-DIRECTED RESTRICTION ENZYME ECOKMRR"/>
    <property type="match status" value="1"/>
</dbReference>
<sequence>MGPETFYSGISVFTCPNCENTIEITYEASEYPIGMLNDSEVFVSGGELLSGFDDIEFDFDDDLDLDEKIYSFNEQSLLYLPQKQKIITDLNYSAFSLITEITKDPRILYQISPRKFEEIIAKIFAKHGFKVELTKKTRDGGRDIIAIRADLGIKSKYIIECKRYAVSNPVRVDIVRNLYGVQTKEGANKSVLATTSFFTRDAKEFANAINTTKWAMDLKNYSDIVRWIKGMNDS</sequence>
<dbReference type="PANTHER" id="PTHR30015">
    <property type="entry name" value="MRR RESTRICTION SYSTEM PROTEIN"/>
    <property type="match status" value="1"/>
</dbReference>
<dbReference type="InterPro" id="IPR052906">
    <property type="entry name" value="Type_IV_Methyl-Rstrct_Enzyme"/>
</dbReference>
<proteinExistence type="predicted"/>
<reference evidence="2 3" key="1">
    <citation type="submission" date="2019-11" db="EMBL/GenBank/DDBJ databases">
        <title>Comparative genomics of hydrocarbon-degrading Desulfosarcina strains.</title>
        <authorList>
            <person name="Watanabe M."/>
            <person name="Kojima H."/>
            <person name="Fukui M."/>
        </authorList>
    </citation>
    <scope>NUCLEOTIDE SEQUENCE [LARGE SCALE GENOMIC DNA]</scope>
    <source>
        <strain evidence="2 3">PP31</strain>
    </source>
</reference>
<name>A0A5K7Z7A2_9BACT</name>
<dbReference type="SUPFAM" id="SSF52980">
    <property type="entry name" value="Restriction endonuclease-like"/>
    <property type="match status" value="1"/>
</dbReference>
<organism evidence="2 3">
    <name type="scientific">Desulfosarcina widdelii</name>
    <dbReference type="NCBI Taxonomy" id="947919"/>
    <lineage>
        <taxon>Bacteria</taxon>
        <taxon>Pseudomonadati</taxon>
        <taxon>Thermodesulfobacteriota</taxon>
        <taxon>Desulfobacteria</taxon>
        <taxon>Desulfobacterales</taxon>
        <taxon>Desulfosarcinaceae</taxon>
        <taxon>Desulfosarcina</taxon>
    </lineage>
</organism>
<dbReference type="RefSeq" id="WP_155303395.1">
    <property type="nucleotide sequence ID" value="NZ_AP021875.1"/>
</dbReference>
<feature type="domain" description="Restriction endonuclease type IV Mrr" evidence="1">
    <location>
        <begin position="109"/>
        <end position="227"/>
    </location>
</feature>
<evidence type="ECO:0000313" key="3">
    <source>
        <dbReference type="Proteomes" id="UP000427769"/>
    </source>
</evidence>
<dbReference type="InterPro" id="IPR011856">
    <property type="entry name" value="tRNA_endonuc-like_dom_sf"/>
</dbReference>
<dbReference type="InterPro" id="IPR011335">
    <property type="entry name" value="Restrct_endonuc-II-like"/>
</dbReference>
<dbReference type="GO" id="GO:0009307">
    <property type="term" value="P:DNA restriction-modification system"/>
    <property type="evidence" value="ECO:0007669"/>
    <property type="project" value="InterPro"/>
</dbReference>
<dbReference type="Proteomes" id="UP000427769">
    <property type="component" value="Chromosome"/>
</dbReference>
<gene>
    <name evidence="2" type="ORF">DSCW_17710</name>
</gene>
<evidence type="ECO:0000259" key="1">
    <source>
        <dbReference type="Pfam" id="PF04471"/>
    </source>
</evidence>
<dbReference type="EMBL" id="AP021875">
    <property type="protein sequence ID" value="BBO74354.1"/>
    <property type="molecule type" value="Genomic_DNA"/>
</dbReference>
<dbReference type="GO" id="GO:0015666">
    <property type="term" value="F:restriction endodeoxyribonuclease activity"/>
    <property type="evidence" value="ECO:0007669"/>
    <property type="project" value="TreeGrafter"/>
</dbReference>
<dbReference type="Gene3D" id="3.40.1350.10">
    <property type="match status" value="1"/>
</dbReference>
<dbReference type="AlphaFoldDB" id="A0A5K7Z7A2"/>
<protein>
    <recommendedName>
        <fullName evidence="1">Restriction endonuclease type IV Mrr domain-containing protein</fullName>
    </recommendedName>
</protein>
<evidence type="ECO:0000313" key="2">
    <source>
        <dbReference type="EMBL" id="BBO74354.1"/>
    </source>
</evidence>
<dbReference type="OrthoDB" id="9781481at2"/>
<dbReference type="InterPro" id="IPR007560">
    <property type="entry name" value="Restrct_endonuc_IV_Mrr"/>
</dbReference>
<keyword evidence="3" id="KW-1185">Reference proteome</keyword>
<dbReference type="KEGG" id="dwd:DSCW_17710"/>
<dbReference type="GO" id="GO:0003677">
    <property type="term" value="F:DNA binding"/>
    <property type="evidence" value="ECO:0007669"/>
    <property type="project" value="InterPro"/>
</dbReference>
<dbReference type="Pfam" id="PF04471">
    <property type="entry name" value="Mrr_cat"/>
    <property type="match status" value="1"/>
</dbReference>